<dbReference type="SUPFAM" id="SSF54909">
    <property type="entry name" value="Dimeric alpha+beta barrel"/>
    <property type="match status" value="1"/>
</dbReference>
<dbReference type="RefSeq" id="WP_310799347.1">
    <property type="nucleotide sequence ID" value="NZ_CP123872.1"/>
</dbReference>
<protein>
    <submittedName>
        <fullName evidence="2">DUF1330 domain-containing protein</fullName>
    </submittedName>
</protein>
<keyword evidence="3" id="KW-1185">Reference proteome</keyword>
<organism evidence="2 3">
    <name type="scientific">Temperatibacter marinus</name>
    <dbReference type="NCBI Taxonomy" id="1456591"/>
    <lineage>
        <taxon>Bacteria</taxon>
        <taxon>Pseudomonadati</taxon>
        <taxon>Pseudomonadota</taxon>
        <taxon>Alphaproteobacteria</taxon>
        <taxon>Kordiimonadales</taxon>
        <taxon>Temperatibacteraceae</taxon>
        <taxon>Temperatibacter</taxon>
    </lineage>
</organism>
<dbReference type="EMBL" id="CP123872">
    <property type="protein sequence ID" value="WND03494.1"/>
    <property type="molecule type" value="Genomic_DNA"/>
</dbReference>
<reference evidence="2" key="1">
    <citation type="submission" date="2023-04" db="EMBL/GenBank/DDBJ databases">
        <title>Complete genome sequence of Temperatibacter marinus.</title>
        <authorList>
            <person name="Rong J.-C."/>
            <person name="Yi M.-L."/>
            <person name="Zhao Q."/>
        </authorList>
    </citation>
    <scope>NUCLEOTIDE SEQUENCE</scope>
    <source>
        <strain evidence="2">NBRC 110045</strain>
    </source>
</reference>
<dbReference type="InterPro" id="IPR010753">
    <property type="entry name" value="DUF1330"/>
</dbReference>
<dbReference type="Gene3D" id="3.30.70.100">
    <property type="match status" value="1"/>
</dbReference>
<dbReference type="PANTHER" id="PTHR41521:SF4">
    <property type="entry name" value="BLR0684 PROTEIN"/>
    <property type="match status" value="1"/>
</dbReference>
<gene>
    <name evidence="2" type="ORF">QGN29_03795</name>
</gene>
<dbReference type="KEGG" id="tmk:QGN29_03795"/>
<dbReference type="AlphaFoldDB" id="A0AA52EJN3"/>
<accession>A0AA52EJN3</accession>
<evidence type="ECO:0000313" key="2">
    <source>
        <dbReference type="EMBL" id="WND03494.1"/>
    </source>
</evidence>
<evidence type="ECO:0000313" key="3">
    <source>
        <dbReference type="Proteomes" id="UP001268683"/>
    </source>
</evidence>
<dbReference type="Pfam" id="PF07045">
    <property type="entry name" value="DUF1330"/>
    <property type="match status" value="1"/>
</dbReference>
<dbReference type="PANTHER" id="PTHR41521">
    <property type="match status" value="1"/>
</dbReference>
<evidence type="ECO:0000259" key="1">
    <source>
        <dbReference type="Pfam" id="PF07045"/>
    </source>
</evidence>
<sequence>MAAYMVIIAEIHDRESFMAYAVEAAKLVEKMGGTYHVQRPIKSECLEGQWPDTDRLVISKWPSFEAAKDFWHSPEYNEVKKLRAGNSTVRVRLVEELSALS</sequence>
<name>A0AA52EJN3_9PROT</name>
<dbReference type="Proteomes" id="UP001268683">
    <property type="component" value="Chromosome"/>
</dbReference>
<feature type="domain" description="DUF1330" evidence="1">
    <location>
        <begin position="3"/>
        <end position="96"/>
    </location>
</feature>
<proteinExistence type="predicted"/>
<dbReference type="InterPro" id="IPR011008">
    <property type="entry name" value="Dimeric_a/b-barrel"/>
</dbReference>